<gene>
    <name evidence="2" type="ORF">D8674_041001</name>
</gene>
<keyword evidence="1" id="KW-0472">Membrane</keyword>
<reference evidence="2 3" key="1">
    <citation type="submission" date="2019-09" db="EMBL/GenBank/DDBJ databases">
        <authorList>
            <person name="Ou C."/>
        </authorList>
    </citation>
    <scope>NUCLEOTIDE SEQUENCE [LARGE SCALE GENOMIC DNA]</scope>
    <source>
        <strain evidence="2">S2</strain>
        <tissue evidence="2">Leaf</tissue>
    </source>
</reference>
<keyword evidence="3" id="KW-1185">Reference proteome</keyword>
<proteinExistence type="predicted"/>
<comment type="caution">
    <text evidence="2">The sequence shown here is derived from an EMBL/GenBank/DDBJ whole genome shotgun (WGS) entry which is preliminary data.</text>
</comment>
<keyword evidence="1" id="KW-0812">Transmembrane</keyword>
<sequence>MMSALPCCNSRIALRSENLLLMSLLHIQRLDLGCEKEIKIGANVVCGMVLSAMRSLAMSLALTSGAAFFMVLSIPTADSFNSFTYRGLTSRIMTSISLQYHHV</sequence>
<evidence type="ECO:0000313" key="3">
    <source>
        <dbReference type="Proteomes" id="UP000327157"/>
    </source>
</evidence>
<protein>
    <submittedName>
        <fullName evidence="2">Receptor-like protein 12</fullName>
    </submittedName>
</protein>
<dbReference type="AlphaFoldDB" id="A0A5N5HYH1"/>
<organism evidence="2 3">
    <name type="scientific">Pyrus ussuriensis x Pyrus communis</name>
    <dbReference type="NCBI Taxonomy" id="2448454"/>
    <lineage>
        <taxon>Eukaryota</taxon>
        <taxon>Viridiplantae</taxon>
        <taxon>Streptophyta</taxon>
        <taxon>Embryophyta</taxon>
        <taxon>Tracheophyta</taxon>
        <taxon>Spermatophyta</taxon>
        <taxon>Magnoliopsida</taxon>
        <taxon>eudicotyledons</taxon>
        <taxon>Gunneridae</taxon>
        <taxon>Pentapetalae</taxon>
        <taxon>rosids</taxon>
        <taxon>fabids</taxon>
        <taxon>Rosales</taxon>
        <taxon>Rosaceae</taxon>
        <taxon>Amygdaloideae</taxon>
        <taxon>Maleae</taxon>
        <taxon>Pyrus</taxon>
    </lineage>
</organism>
<dbReference type="OrthoDB" id="1175685at2759"/>
<name>A0A5N5HYH1_9ROSA</name>
<dbReference type="Proteomes" id="UP000327157">
    <property type="component" value="Unassembled WGS sequence"/>
</dbReference>
<keyword evidence="2" id="KW-0675">Receptor</keyword>
<feature type="transmembrane region" description="Helical" evidence="1">
    <location>
        <begin position="56"/>
        <end position="77"/>
    </location>
</feature>
<reference evidence="2 3" key="2">
    <citation type="submission" date="2019-11" db="EMBL/GenBank/DDBJ databases">
        <title>A de novo genome assembly of a pear dwarfing rootstock.</title>
        <authorList>
            <person name="Wang F."/>
            <person name="Wang J."/>
            <person name="Li S."/>
            <person name="Zhang Y."/>
            <person name="Fang M."/>
            <person name="Ma L."/>
            <person name="Zhao Y."/>
            <person name="Jiang S."/>
        </authorList>
    </citation>
    <scope>NUCLEOTIDE SEQUENCE [LARGE SCALE GENOMIC DNA]</scope>
    <source>
        <strain evidence="2">S2</strain>
        <tissue evidence="2">Leaf</tissue>
    </source>
</reference>
<dbReference type="EMBL" id="SMOL01000129">
    <property type="protein sequence ID" value="KAB2631907.1"/>
    <property type="molecule type" value="Genomic_DNA"/>
</dbReference>
<accession>A0A5N5HYH1</accession>
<keyword evidence="1" id="KW-1133">Transmembrane helix</keyword>
<evidence type="ECO:0000313" key="2">
    <source>
        <dbReference type="EMBL" id="KAB2631907.1"/>
    </source>
</evidence>
<evidence type="ECO:0000256" key="1">
    <source>
        <dbReference type="SAM" id="Phobius"/>
    </source>
</evidence>